<dbReference type="RefSeq" id="WP_064249144.1">
    <property type="nucleotide sequence ID" value="NZ_SIJR01000001.1"/>
</dbReference>
<organism evidence="1">
    <name type="scientific">Rhizobium leguminosarum</name>
    <dbReference type="NCBI Taxonomy" id="384"/>
    <lineage>
        <taxon>Bacteria</taxon>
        <taxon>Pseudomonadati</taxon>
        <taxon>Pseudomonadota</taxon>
        <taxon>Alphaproteobacteria</taxon>
        <taxon>Hyphomicrobiales</taxon>
        <taxon>Rhizobiaceae</taxon>
        <taxon>Rhizobium/Agrobacterium group</taxon>
        <taxon>Rhizobium</taxon>
    </lineage>
</organism>
<dbReference type="EMBL" id="LWBS01000391">
    <property type="protein sequence ID" value="OAP91279.1"/>
    <property type="molecule type" value="Genomic_DNA"/>
</dbReference>
<proteinExistence type="predicted"/>
<protein>
    <submittedName>
        <fullName evidence="1">Clp protease</fullName>
    </submittedName>
</protein>
<keyword evidence="1" id="KW-0378">Hydrolase</keyword>
<sequence length="129" mass="14602">MDLKDIVLYVSLFLNTANAVALVKSFFSSGEKQLADKISKLESKTDANEKKLIEHDRRVQMLESDMKHLPDRDTTHRIEMTMAQIMGRLDAQDATLAGRFSAMDERLKPIQAIGERLQDVLIEQARNAA</sequence>
<reference evidence="1" key="1">
    <citation type="submission" date="2016-04" db="EMBL/GenBank/DDBJ databases">
        <title>Fast-growing isolate from the root nodules of Vavilovia formosa.</title>
        <authorList>
            <person name="Kimeklis A."/>
            <person name="Safronova V."/>
            <person name="Belimov A."/>
            <person name="Andronov E."/>
        </authorList>
    </citation>
    <scope>NUCLEOTIDE SEQUENCE [LARGE SCALE GENOMIC DNA]</scope>
    <source>
        <strain evidence="1">Vaf-46</strain>
    </source>
</reference>
<gene>
    <name evidence="1" type="ORF">A4U53_27850</name>
</gene>
<dbReference type="InterPro" id="IPR020269">
    <property type="entry name" value="Phage_Mu_Releasin"/>
</dbReference>
<keyword evidence="1" id="KW-0645">Protease</keyword>
<dbReference type="eggNOG" id="ENOG503014G">
    <property type="taxonomic scope" value="Bacteria"/>
</dbReference>
<dbReference type="GO" id="GO:0008233">
    <property type="term" value="F:peptidase activity"/>
    <property type="evidence" value="ECO:0007669"/>
    <property type="project" value="UniProtKB-KW"/>
</dbReference>
<dbReference type="GO" id="GO:0006508">
    <property type="term" value="P:proteolysis"/>
    <property type="evidence" value="ECO:0007669"/>
    <property type="project" value="UniProtKB-KW"/>
</dbReference>
<accession>A0A179BIV2</accession>
<dbReference type="AlphaFoldDB" id="A0A179BIV2"/>
<name>A0A179BIV2_RHILE</name>
<comment type="caution">
    <text evidence="1">The sequence shown here is derived from an EMBL/GenBank/DDBJ whole genome shotgun (WGS) entry which is preliminary data.</text>
</comment>
<evidence type="ECO:0000313" key="1">
    <source>
        <dbReference type="EMBL" id="OAP91279.1"/>
    </source>
</evidence>
<dbReference type="Pfam" id="PF10805">
    <property type="entry name" value="DUF2730"/>
    <property type="match status" value="1"/>
</dbReference>